<name>A0A2V4BKK4_9FLAO</name>
<protein>
    <submittedName>
        <fullName evidence="1">Uncharacterized protein</fullName>
    </submittedName>
</protein>
<proteinExistence type="predicted"/>
<comment type="caution">
    <text evidence="1">The sequence shown here is derived from an EMBL/GenBank/DDBJ whole genome shotgun (WGS) entry which is preliminary data.</text>
</comment>
<dbReference type="RefSeq" id="WP_110308102.1">
    <property type="nucleotide sequence ID" value="NZ_QJHK01000020.1"/>
</dbReference>
<sequence length="915" mass="104881">MSTVNQHISIPKNVSSNDDMSFDFLRKKGIEYIESLGSQFWTDYNTHDPGITILEVLCYAITDLGMRINLPIEDLLSNALNPIEKQFFTASEILPTQAVTALDYRKILIDIDSKRIKNCWLQKTSKKLFVNCKEGKISLKKEDFASTPDTFIKETEIKGYYNILVDFDEKNAAQKELLKTQIIEKFHANRNLCEDILEVKEVEIQPIAVCALIELNPEANEEYVHAKITFELEKYLSPTIKYYSLAEMFEKGYSSDQIFEGPFLDRGFIDTIELEESSLRTEVRLSDIMQIIMNVDGVTVIKDISMNNCEAIETDGSVWNICIPANKKPSLCHKSTLNFSKGVLPVTVNKVKAKKYLDDLKDELAYSQQDAAKNRELNIPHGKITEADFYTSITNNFPENYGIGEIGLSESANTERKAKAKQLKGYLLFFDQILASYFKHLSNVKELLSINGDLPNTYFTQAITDMTGFDEIVNDTYLSSNEKKLDELLFGDLDDAIKRQNQIKDHLIARFAERFAEYAFLMKSLYGASSDEIVLQNKSDFLINYDTISSKRGSAFNYFNQPVSNLWNTFNVTGLENRIAGLLGIKGDKNPVTGKRGIKRKNISGLFVQLYDPNPGVLPNHFRWRIRNSANQIILTATEDYLNQHDAIKEMYFSILKIYETSEKEIEHKFENLFENRDNGIAFKDTVIDTFEIIESDTHKYSFHIINPEFIDDLSNPDRIIARQYELYETLEEVKAAMLDLLIFFKEEFSDEGIFLVEHILLVPNPDEIIDETYYMPICVDDCSGDCCVPNPYSFKISVVLPGYTFRFADVDFRNFAEDVIRQEIPSHILGKICWIGYRKDQITPKDNDLLDFEEDFKQFLIDKTQNKQDALPKFISSLSKLNSVYPTGTLYNCVDEEEDISGKIVLGRTNLGTI</sequence>
<dbReference type="AlphaFoldDB" id="A0A2V4BKK4"/>
<dbReference type="Gene3D" id="2.30.29.80">
    <property type="match status" value="1"/>
</dbReference>
<evidence type="ECO:0000313" key="2">
    <source>
        <dbReference type="Proteomes" id="UP000247903"/>
    </source>
</evidence>
<keyword evidence="2" id="KW-1185">Reference proteome</keyword>
<dbReference type="EMBL" id="QJHK01000020">
    <property type="protein sequence ID" value="PXY39331.1"/>
    <property type="molecule type" value="Genomic_DNA"/>
</dbReference>
<reference evidence="1 2" key="1">
    <citation type="submission" date="2018-05" db="EMBL/GenBank/DDBJ databases">
        <title>Flavobacterium sp. strain IMCC34759, incomplete genome.</title>
        <authorList>
            <person name="Joung Y."/>
            <person name="Cho J."/>
        </authorList>
    </citation>
    <scope>NUCLEOTIDE SEQUENCE [LARGE SCALE GENOMIC DNA]</scope>
    <source>
        <strain evidence="1 2">IMCC34759</strain>
    </source>
</reference>
<dbReference type="Proteomes" id="UP000247903">
    <property type="component" value="Unassembled WGS sequence"/>
</dbReference>
<dbReference type="OrthoDB" id="8263000at2"/>
<accession>A0A2V4BKK4</accession>
<organism evidence="1 2">
    <name type="scientific">Flavobacterium cheongpyeongense</name>
    <dbReference type="NCBI Taxonomy" id="2212651"/>
    <lineage>
        <taxon>Bacteria</taxon>
        <taxon>Pseudomonadati</taxon>
        <taxon>Bacteroidota</taxon>
        <taxon>Flavobacteriia</taxon>
        <taxon>Flavobacteriales</taxon>
        <taxon>Flavobacteriaceae</taxon>
        <taxon>Flavobacterium</taxon>
    </lineage>
</organism>
<evidence type="ECO:0000313" key="1">
    <source>
        <dbReference type="EMBL" id="PXY39331.1"/>
    </source>
</evidence>
<gene>
    <name evidence="1" type="ORF">DMB65_18425</name>
</gene>